<dbReference type="EMBL" id="FN649730">
    <property type="protein sequence ID" value="CBJ31574.1"/>
    <property type="molecule type" value="Genomic_DNA"/>
</dbReference>
<sequence>MSITLEEALLLAETASQQSPPRDGEFGVEGPAVTVAAAAAASGGWRAAERSGALADANVLRAHGARLLVAEKNIGRPLYSFNALQRQFIPELYQPPPQTIQDVITSALNRDS</sequence>
<reference evidence="3 4" key="1">
    <citation type="journal article" date="2010" name="Nature">
        <title>The Ectocarpus genome and the independent evolution of multicellularity in brown algae.</title>
        <authorList>
            <person name="Cock J.M."/>
            <person name="Sterck L."/>
            <person name="Rouze P."/>
            <person name="Scornet D."/>
            <person name="Allen A.E."/>
            <person name="Amoutzias G."/>
            <person name="Anthouard V."/>
            <person name="Artiguenave F."/>
            <person name="Aury J.M."/>
            <person name="Badger J.H."/>
            <person name="Beszteri B."/>
            <person name="Billiau K."/>
            <person name="Bonnet E."/>
            <person name="Bothwell J.H."/>
            <person name="Bowler C."/>
            <person name="Boyen C."/>
            <person name="Brownlee C."/>
            <person name="Carrano C.J."/>
            <person name="Charrier B."/>
            <person name="Cho G.Y."/>
            <person name="Coelho S.M."/>
            <person name="Collen J."/>
            <person name="Corre E."/>
            <person name="Da Silva C."/>
            <person name="Delage L."/>
            <person name="Delaroque N."/>
            <person name="Dittami S.M."/>
            <person name="Doulbeau S."/>
            <person name="Elias M."/>
            <person name="Farnham G."/>
            <person name="Gachon C.M."/>
            <person name="Gschloessl B."/>
            <person name="Heesch S."/>
            <person name="Jabbari K."/>
            <person name="Jubin C."/>
            <person name="Kawai H."/>
            <person name="Kimura K."/>
            <person name="Kloareg B."/>
            <person name="Kupper F.C."/>
            <person name="Lang D."/>
            <person name="Le Bail A."/>
            <person name="Leblanc C."/>
            <person name="Lerouge P."/>
            <person name="Lohr M."/>
            <person name="Lopez P.J."/>
            <person name="Martens C."/>
            <person name="Maumus F."/>
            <person name="Michel G."/>
            <person name="Miranda-Saavedra D."/>
            <person name="Morales J."/>
            <person name="Moreau H."/>
            <person name="Motomura T."/>
            <person name="Nagasato C."/>
            <person name="Napoli C.A."/>
            <person name="Nelson D.R."/>
            <person name="Nyvall-Collen P."/>
            <person name="Peters A.F."/>
            <person name="Pommier C."/>
            <person name="Potin P."/>
            <person name="Poulain J."/>
            <person name="Quesneville H."/>
            <person name="Read B."/>
            <person name="Rensing S.A."/>
            <person name="Ritter A."/>
            <person name="Rousvoal S."/>
            <person name="Samanta M."/>
            <person name="Samson G."/>
            <person name="Schroeder D.C."/>
            <person name="Segurens B."/>
            <person name="Strittmatter M."/>
            <person name="Tonon T."/>
            <person name="Tregear J.W."/>
            <person name="Valentin K."/>
            <person name="von Dassow P."/>
            <person name="Yamagishi T."/>
            <person name="Van de Peer Y."/>
            <person name="Wincker P."/>
        </authorList>
    </citation>
    <scope>NUCLEOTIDE SEQUENCE [LARGE SCALE GENOMIC DNA]</scope>
    <source>
        <strain evidence="4">Ec32 / CCAP1310/4</strain>
    </source>
</reference>
<evidence type="ECO:0000256" key="2">
    <source>
        <dbReference type="ARBA" id="ARBA00023098"/>
    </source>
</evidence>
<evidence type="ECO:0000313" key="4">
    <source>
        <dbReference type="Proteomes" id="UP000002630"/>
    </source>
</evidence>
<protein>
    <submittedName>
        <fullName evidence="3">Uncharacterized protein</fullName>
    </submittedName>
</protein>
<dbReference type="OrthoDB" id="159395at2759"/>
<organism evidence="3 4">
    <name type="scientific">Ectocarpus siliculosus</name>
    <name type="common">Brown alga</name>
    <name type="synonym">Conferva siliculosa</name>
    <dbReference type="NCBI Taxonomy" id="2880"/>
    <lineage>
        <taxon>Eukaryota</taxon>
        <taxon>Sar</taxon>
        <taxon>Stramenopiles</taxon>
        <taxon>Ochrophyta</taxon>
        <taxon>PX clade</taxon>
        <taxon>Phaeophyceae</taxon>
        <taxon>Ectocarpales</taxon>
        <taxon>Ectocarpaceae</taxon>
        <taxon>Ectocarpus</taxon>
    </lineage>
</organism>
<dbReference type="PANTHER" id="PTHR12187:SF11">
    <property type="entry name" value="PHOSPHATIDYLINOSITOL-3,4-BISPHOSPHATE 4-PHOSPHATASE"/>
    <property type="match status" value="1"/>
</dbReference>
<dbReference type="Proteomes" id="UP000002630">
    <property type="component" value="Linkage Group LG05"/>
</dbReference>
<keyword evidence="4" id="KW-1185">Reference proteome</keyword>
<name>D7FU47_ECTSI</name>
<proteinExistence type="predicted"/>
<dbReference type="InterPro" id="IPR039034">
    <property type="entry name" value="INPP4"/>
</dbReference>
<gene>
    <name evidence="3" type="ORF">Esi_0265_0040</name>
</gene>
<dbReference type="GO" id="GO:0016316">
    <property type="term" value="F:phosphatidylinositol-3,4-bisphosphate 4-phosphatase activity"/>
    <property type="evidence" value="ECO:0007669"/>
    <property type="project" value="InterPro"/>
</dbReference>
<evidence type="ECO:0000256" key="1">
    <source>
        <dbReference type="ARBA" id="ARBA00022801"/>
    </source>
</evidence>
<accession>D7FU47</accession>
<keyword evidence="1" id="KW-0378">Hydrolase</keyword>
<dbReference type="InParanoid" id="D7FU47"/>
<evidence type="ECO:0000313" key="3">
    <source>
        <dbReference type="EMBL" id="CBJ31574.1"/>
    </source>
</evidence>
<keyword evidence="2" id="KW-0443">Lipid metabolism</keyword>
<dbReference type="AlphaFoldDB" id="D7FU47"/>
<dbReference type="EMBL" id="FN648448">
    <property type="protein sequence ID" value="CBJ31574.1"/>
    <property type="molecule type" value="Genomic_DNA"/>
</dbReference>
<dbReference type="GO" id="GO:0005737">
    <property type="term" value="C:cytoplasm"/>
    <property type="evidence" value="ECO:0007669"/>
    <property type="project" value="TreeGrafter"/>
</dbReference>
<dbReference type="STRING" id="2880.D7FU47"/>
<dbReference type="PANTHER" id="PTHR12187">
    <property type="entry name" value="AGAP000124-PA"/>
    <property type="match status" value="1"/>
</dbReference>